<gene>
    <name evidence="8" type="ORF">PHYBLDRAFT_137914</name>
</gene>
<dbReference type="GO" id="GO:0006260">
    <property type="term" value="P:DNA replication"/>
    <property type="evidence" value="ECO:0007669"/>
    <property type="project" value="UniProtKB-KW"/>
</dbReference>
<dbReference type="GO" id="GO:0006310">
    <property type="term" value="P:DNA recombination"/>
    <property type="evidence" value="ECO:0007669"/>
    <property type="project" value="InterPro"/>
</dbReference>
<dbReference type="STRING" id="763407.A0A162Q5T4"/>
<dbReference type="OrthoDB" id="411785at2759"/>
<dbReference type="InterPro" id="IPR012340">
    <property type="entry name" value="NA-bd_OB-fold"/>
</dbReference>
<dbReference type="RefSeq" id="XP_018298396.1">
    <property type="nucleotide sequence ID" value="XM_018429899.1"/>
</dbReference>
<dbReference type="GO" id="GO:0005524">
    <property type="term" value="F:ATP binding"/>
    <property type="evidence" value="ECO:0007669"/>
    <property type="project" value="InterPro"/>
</dbReference>
<comment type="cofactor">
    <cofactor evidence="1">
        <name>a divalent metal cation</name>
        <dbReference type="ChEBI" id="CHEBI:60240"/>
    </cofactor>
</comment>
<organism evidence="8 9">
    <name type="scientific">Phycomyces blakesleeanus (strain ATCC 8743b / DSM 1359 / FGSC 10004 / NBRC 33097 / NRRL 1555)</name>
    <dbReference type="NCBI Taxonomy" id="763407"/>
    <lineage>
        <taxon>Eukaryota</taxon>
        <taxon>Fungi</taxon>
        <taxon>Fungi incertae sedis</taxon>
        <taxon>Mucoromycota</taxon>
        <taxon>Mucoromycotina</taxon>
        <taxon>Mucoromycetes</taxon>
        <taxon>Mucorales</taxon>
        <taxon>Phycomycetaceae</taxon>
        <taxon>Phycomyces</taxon>
    </lineage>
</organism>
<keyword evidence="9" id="KW-1185">Reference proteome</keyword>
<feature type="domain" description="DNA ligase OB-like" evidence="7">
    <location>
        <begin position="430"/>
        <end position="494"/>
    </location>
</feature>
<dbReference type="PANTHER" id="PTHR47810">
    <property type="entry name" value="DNA LIGASE"/>
    <property type="match status" value="1"/>
</dbReference>
<feature type="domain" description="ATP-dependent DNA ligase family profile" evidence="6">
    <location>
        <begin position="221"/>
        <end position="403"/>
    </location>
</feature>
<dbReference type="GeneID" id="28990805"/>
<protein>
    <recommendedName>
        <fullName evidence="10">ATP-dependent DNA ligase family profile domain-containing protein</fullName>
    </recommendedName>
</protein>
<evidence type="ECO:0000256" key="3">
    <source>
        <dbReference type="ARBA" id="ARBA00022705"/>
    </source>
</evidence>
<dbReference type="InParanoid" id="A0A162Q5T4"/>
<dbReference type="Gene3D" id="3.30.470.30">
    <property type="entry name" value="DNA ligase/mRNA capping enzyme"/>
    <property type="match status" value="1"/>
</dbReference>
<dbReference type="SUPFAM" id="SSF56091">
    <property type="entry name" value="DNA ligase/mRNA capping enzyme, catalytic domain"/>
    <property type="match status" value="1"/>
</dbReference>
<dbReference type="GO" id="GO:0003910">
    <property type="term" value="F:DNA ligase (ATP) activity"/>
    <property type="evidence" value="ECO:0007669"/>
    <property type="project" value="InterPro"/>
</dbReference>
<dbReference type="Pfam" id="PF01068">
    <property type="entry name" value="DNA_ligase_A_M"/>
    <property type="match status" value="1"/>
</dbReference>
<sequence length="503" mass="57932">MLKRAFSLFTRDPSRIIYTSQKHIKLPVIYFTKRYESNTTLTDSEYLERLNEWVETVNKTTSVNEKQKIVTESTWCHPILIRIYDPHLRHHVKSKRILDHINEQTKKGKTSDTLPYTLLDLLDALSSRKLSGNTALDAVSNFYKHHCHTEAQQQMFWRVIDRNLKMGVSTTMITRLIEKEDSQENNLDIFAPTTMKVALAKSAVNGKEDKIWSQAALKDSPGWYGSRKLDGVRCITFVQKTARGHKIHFFSRTGKPFNSLEKVEAAIRQRLKPEDEEFVLDGEVCVYRADNPEQEDFLAAMGQIRTRNQPMEDPVYQVFDMIDIAEFRLGSGHIPFCKRQEKLEKSIGKPQKHLRMIKQVKLDSFDEFLKLRESSIRNGWEGLILRKNVPYEGKRSRNMLKVKEWEDEDYTVKGIETGLMRMPDTGEDKLVMTNLVVEHKGNPVSVGTGLSIQQRISFAEDPSLIIGNIVTVRYFQESGGDGGVKSLRFPSIKAVYDSEARPI</sequence>
<name>A0A162Q5T4_PHYB8</name>
<evidence type="ECO:0000259" key="6">
    <source>
        <dbReference type="Pfam" id="PF01068"/>
    </source>
</evidence>
<proteinExistence type="predicted"/>
<evidence type="ECO:0008006" key="10">
    <source>
        <dbReference type="Google" id="ProtNLM"/>
    </source>
</evidence>
<dbReference type="SUPFAM" id="SSF50249">
    <property type="entry name" value="Nucleic acid-binding proteins"/>
    <property type="match status" value="1"/>
</dbReference>
<evidence type="ECO:0000259" key="7">
    <source>
        <dbReference type="Pfam" id="PF14743"/>
    </source>
</evidence>
<dbReference type="GO" id="GO:0006281">
    <property type="term" value="P:DNA repair"/>
    <property type="evidence" value="ECO:0007669"/>
    <property type="project" value="UniProtKB-KW"/>
</dbReference>
<evidence type="ECO:0000256" key="1">
    <source>
        <dbReference type="ARBA" id="ARBA00001968"/>
    </source>
</evidence>
<dbReference type="InterPro" id="IPR029319">
    <property type="entry name" value="DNA_ligase_OB"/>
</dbReference>
<evidence type="ECO:0000256" key="5">
    <source>
        <dbReference type="ARBA" id="ARBA00023204"/>
    </source>
</evidence>
<evidence type="ECO:0000313" key="8">
    <source>
        <dbReference type="EMBL" id="OAD80356.1"/>
    </source>
</evidence>
<keyword evidence="5" id="KW-0234">DNA repair</keyword>
<dbReference type="Proteomes" id="UP000077315">
    <property type="component" value="Unassembled WGS sequence"/>
</dbReference>
<dbReference type="VEuPathDB" id="FungiDB:PHYBLDRAFT_137914"/>
<keyword evidence="2" id="KW-0436">Ligase</keyword>
<evidence type="ECO:0000256" key="2">
    <source>
        <dbReference type="ARBA" id="ARBA00022598"/>
    </source>
</evidence>
<dbReference type="InterPro" id="IPR050326">
    <property type="entry name" value="NAD_dep_DNA_ligaseB"/>
</dbReference>
<reference evidence="9" key="1">
    <citation type="submission" date="2015-06" db="EMBL/GenBank/DDBJ databases">
        <title>Expansion of signal transduction pathways in fungi by whole-genome duplication.</title>
        <authorList>
            <consortium name="DOE Joint Genome Institute"/>
            <person name="Corrochano L.M."/>
            <person name="Kuo A."/>
            <person name="Marcet-Houben M."/>
            <person name="Polaino S."/>
            <person name="Salamov A."/>
            <person name="Villalobos J.M."/>
            <person name="Alvarez M.I."/>
            <person name="Avalos J."/>
            <person name="Benito E.P."/>
            <person name="Benoit I."/>
            <person name="Burger G."/>
            <person name="Camino L.P."/>
            <person name="Canovas D."/>
            <person name="Cerda-Olmedo E."/>
            <person name="Cheng J.-F."/>
            <person name="Dominguez A."/>
            <person name="Elias M."/>
            <person name="Eslava A.P."/>
            <person name="Glaser F."/>
            <person name="Grimwood J."/>
            <person name="Gutierrez G."/>
            <person name="Heitman J."/>
            <person name="Henrissat B."/>
            <person name="Iturriaga E.A."/>
            <person name="Lang B.F."/>
            <person name="Lavin J.L."/>
            <person name="Lee S."/>
            <person name="Li W."/>
            <person name="Lindquist E."/>
            <person name="Lopez-Garcia S."/>
            <person name="Luque E.M."/>
            <person name="Marcos A.T."/>
            <person name="Martin J."/>
            <person name="McCluskey K."/>
            <person name="Medina H.R."/>
            <person name="Miralles-Duran A."/>
            <person name="Miyazaki A."/>
            <person name="Munoz-Torres E."/>
            <person name="Oguiza J.A."/>
            <person name="Ohm R."/>
            <person name="Olmedo M."/>
            <person name="Orejas M."/>
            <person name="Ortiz-Castellanos L."/>
            <person name="Pisabarro A.G."/>
            <person name="Rodriguez-Romero J."/>
            <person name="Ruiz-Herrera J."/>
            <person name="Ruiz-Vazquez R."/>
            <person name="Sanz C."/>
            <person name="Schackwitz W."/>
            <person name="Schmutz J."/>
            <person name="Shahriari M."/>
            <person name="Shelest E."/>
            <person name="Silva-Franco F."/>
            <person name="Soanes D."/>
            <person name="Syed K."/>
            <person name="Tagua V.G."/>
            <person name="Talbot N.J."/>
            <person name="Thon M."/>
            <person name="De vries R.P."/>
            <person name="Wiebenga A."/>
            <person name="Yadav J.S."/>
            <person name="Braun E.L."/>
            <person name="Baker S."/>
            <person name="Garre V."/>
            <person name="Horwitz B."/>
            <person name="Torres-Martinez S."/>
            <person name="Idnurm A."/>
            <person name="Herrera-Estrella A."/>
            <person name="Gabaldon T."/>
            <person name="Grigoriev I.V."/>
        </authorList>
    </citation>
    <scope>NUCLEOTIDE SEQUENCE [LARGE SCALE GENOMIC DNA]</scope>
    <source>
        <strain evidence="9">NRRL 1555(-)</strain>
    </source>
</reference>
<evidence type="ECO:0000256" key="4">
    <source>
        <dbReference type="ARBA" id="ARBA00022763"/>
    </source>
</evidence>
<keyword evidence="4" id="KW-0227">DNA damage</keyword>
<evidence type="ECO:0000313" key="9">
    <source>
        <dbReference type="Proteomes" id="UP000077315"/>
    </source>
</evidence>
<dbReference type="EMBL" id="KV440971">
    <property type="protein sequence ID" value="OAD80356.1"/>
    <property type="molecule type" value="Genomic_DNA"/>
</dbReference>
<dbReference type="InterPro" id="IPR012310">
    <property type="entry name" value="DNA_ligase_ATP-dep_cent"/>
</dbReference>
<dbReference type="Pfam" id="PF14743">
    <property type="entry name" value="DNA_ligase_OB_2"/>
    <property type="match status" value="1"/>
</dbReference>
<accession>A0A162Q5T4</accession>
<dbReference type="Gene3D" id="2.40.50.140">
    <property type="entry name" value="Nucleic acid-binding proteins"/>
    <property type="match status" value="1"/>
</dbReference>
<dbReference type="AlphaFoldDB" id="A0A162Q5T4"/>
<keyword evidence="3" id="KW-0235">DNA replication</keyword>
<dbReference type="PANTHER" id="PTHR47810:SF1">
    <property type="entry name" value="DNA LIGASE B"/>
    <property type="match status" value="1"/>
</dbReference>